<keyword evidence="6" id="KW-0443">Lipid metabolism</keyword>
<dbReference type="InterPro" id="IPR006693">
    <property type="entry name" value="AB_hydrolase_lipase"/>
</dbReference>
<keyword evidence="5 9" id="KW-0442">Lipid degradation</keyword>
<keyword evidence="4 9" id="KW-0378">Hydrolase</keyword>
<dbReference type="Gene3D" id="3.40.50.1820">
    <property type="entry name" value="alpha/beta hydrolase"/>
    <property type="match status" value="1"/>
</dbReference>
<proteinExistence type="inferred from homology"/>
<keyword evidence="7" id="KW-0325">Glycoprotein</keyword>
<dbReference type="Pfam" id="PF04083">
    <property type="entry name" value="Abhydro_lipase"/>
    <property type="match status" value="1"/>
</dbReference>
<evidence type="ECO:0000259" key="12">
    <source>
        <dbReference type="Pfam" id="PF04083"/>
    </source>
</evidence>
<feature type="signal peptide" evidence="11">
    <location>
        <begin position="1"/>
        <end position="15"/>
    </location>
</feature>
<keyword evidence="14" id="KW-1185">Reference proteome</keyword>
<feature type="domain" description="Partial AB-hydrolase lipase" evidence="12">
    <location>
        <begin position="24"/>
        <end position="86"/>
    </location>
</feature>
<evidence type="ECO:0000313" key="14">
    <source>
        <dbReference type="Proteomes" id="UP000005237"/>
    </source>
</evidence>
<dbReference type="InterPro" id="IPR029058">
    <property type="entry name" value="AB_hydrolase_fold"/>
</dbReference>
<dbReference type="GO" id="GO:0008340">
    <property type="term" value="P:determination of adult lifespan"/>
    <property type="evidence" value="ECO:0007669"/>
    <property type="project" value="EnsemblMetazoa"/>
</dbReference>
<feature type="chain" id="PRO_5035942536" description="Lipase" evidence="11">
    <location>
        <begin position="16"/>
        <end position="395"/>
    </location>
</feature>
<dbReference type="SUPFAM" id="SSF53474">
    <property type="entry name" value="alpha/beta-Hydrolases"/>
    <property type="match status" value="1"/>
</dbReference>
<dbReference type="GO" id="GO:0043202">
    <property type="term" value="C:lysosomal lumen"/>
    <property type="evidence" value="ECO:0007669"/>
    <property type="project" value="UniProtKB-SubCell"/>
</dbReference>
<dbReference type="GO" id="GO:0042759">
    <property type="term" value="P:long-chain fatty acid biosynthetic process"/>
    <property type="evidence" value="ECO:0007669"/>
    <property type="project" value="EnsemblMetazoa"/>
</dbReference>
<evidence type="ECO:0000256" key="5">
    <source>
        <dbReference type="ARBA" id="ARBA00022963"/>
    </source>
</evidence>
<evidence type="ECO:0000256" key="2">
    <source>
        <dbReference type="ARBA" id="ARBA00010701"/>
    </source>
</evidence>
<evidence type="ECO:0000256" key="10">
    <source>
        <dbReference type="PIRSR" id="PIRSR000862-1"/>
    </source>
</evidence>
<evidence type="ECO:0000256" key="3">
    <source>
        <dbReference type="ARBA" id="ARBA00022729"/>
    </source>
</evidence>
<protein>
    <recommendedName>
        <fullName evidence="9">Lipase</fullName>
    </recommendedName>
</protein>
<keyword evidence="3 11" id="KW-0732">Signal</keyword>
<dbReference type="InterPro" id="IPR025483">
    <property type="entry name" value="Lipase_euk"/>
</dbReference>
<evidence type="ECO:0000256" key="7">
    <source>
        <dbReference type="ARBA" id="ARBA00023180"/>
    </source>
</evidence>
<evidence type="ECO:0000256" key="6">
    <source>
        <dbReference type="ARBA" id="ARBA00023098"/>
    </source>
</evidence>
<sequence>MLVLLLLLFSHHAKSVDLEFYLDTTEIIKTWGYPVEEHNVTTDDGYILTMHRIPYGRDSPKGSTPRPIIFLQHGFLCSSFDWIANLPHQSAGFVFADAGFDVWMGNFRGNTYSRQHVSLNPNEQKFWDWSWDQIAQFDIPAQIGKALEVSGQSSLHYVGHSLGTLTMFTKLSTDPEFSRYIKSYSALAPIATLKHVRGVFSFLARHFGKDYQEYVTNNGADEFFGNTWLFRKVVKYTCGLFDTLEELCSGITLLFVGTASDNWNQTRVPVYLAHTPAGSSSNIVAHFDQMMSYGGIPAYDMGEERNMEIYGQKWPPQYNFSNITDVPIYLFWSDDDWLSTKHDLKETLFAQLDAEIVKGSYEILGFNHLHFIWGTNAATEVYNRIVDIAAQEDYF</sequence>
<accession>A0A8R1DPS2</accession>
<comment type="similarity">
    <text evidence="2 9">Belongs to the AB hydrolase superfamily. Lipase family.</text>
</comment>
<dbReference type="Proteomes" id="UP000005237">
    <property type="component" value="Unassembled WGS sequence"/>
</dbReference>
<evidence type="ECO:0000256" key="1">
    <source>
        <dbReference type="ARBA" id="ARBA00004227"/>
    </source>
</evidence>
<dbReference type="AlphaFoldDB" id="A0A8R1DPS2"/>
<reference evidence="13" key="2">
    <citation type="submission" date="2022-06" db="UniProtKB">
        <authorList>
            <consortium name="EnsemblMetazoa"/>
        </authorList>
    </citation>
    <scope>IDENTIFICATION</scope>
    <source>
        <strain evidence="13">DF5081</strain>
    </source>
</reference>
<feature type="active site" description="Charge relay system" evidence="10">
    <location>
        <position position="368"/>
    </location>
</feature>
<comment type="subcellular location">
    <subcellularLocation>
        <location evidence="1">Lysosome lumen</location>
    </subcellularLocation>
</comment>
<dbReference type="GO" id="GO:0019433">
    <property type="term" value="P:triglyceride catabolic process"/>
    <property type="evidence" value="ECO:0007669"/>
    <property type="project" value="EnsemblMetazoa"/>
</dbReference>
<evidence type="ECO:0000256" key="4">
    <source>
        <dbReference type="ARBA" id="ARBA00022801"/>
    </source>
</evidence>
<dbReference type="GO" id="GO:0004806">
    <property type="term" value="F:triacylglycerol lipase activity"/>
    <property type="evidence" value="ECO:0007669"/>
    <property type="project" value="EnsemblMetazoa"/>
</dbReference>
<evidence type="ECO:0000313" key="13">
    <source>
        <dbReference type="EnsemblMetazoa" id="CJA08655.1"/>
    </source>
</evidence>
<name>A0A8R1DPS2_CAEJA</name>
<keyword evidence="8" id="KW-0458">Lysosome</keyword>
<dbReference type="PIRSF" id="PIRSF000862">
    <property type="entry name" value="Steryl_ester_lip"/>
    <property type="match status" value="1"/>
</dbReference>
<dbReference type="FunFam" id="3.40.50.1820:FF:000021">
    <property type="entry name" value="Lipase"/>
    <property type="match status" value="1"/>
</dbReference>
<dbReference type="PANTHER" id="PTHR11005">
    <property type="entry name" value="LYSOSOMAL ACID LIPASE-RELATED"/>
    <property type="match status" value="1"/>
</dbReference>
<evidence type="ECO:0000256" key="8">
    <source>
        <dbReference type="ARBA" id="ARBA00023228"/>
    </source>
</evidence>
<evidence type="ECO:0000256" key="9">
    <source>
        <dbReference type="PIRNR" id="PIRNR000862"/>
    </source>
</evidence>
<feature type="active site" description="Charge relay system" evidence="10">
    <location>
        <position position="336"/>
    </location>
</feature>
<reference evidence="14" key="1">
    <citation type="submission" date="2010-08" db="EMBL/GenBank/DDBJ databases">
        <authorList>
            <consortium name="Caenorhabditis japonica Sequencing Consortium"/>
            <person name="Wilson R.K."/>
        </authorList>
    </citation>
    <scope>NUCLEOTIDE SEQUENCE [LARGE SCALE GENOMIC DNA]</scope>
    <source>
        <strain evidence="14">DF5081</strain>
    </source>
</reference>
<evidence type="ECO:0000256" key="11">
    <source>
        <dbReference type="SAM" id="SignalP"/>
    </source>
</evidence>
<dbReference type="GO" id="GO:0016239">
    <property type="term" value="P:positive regulation of macroautophagy"/>
    <property type="evidence" value="ECO:0007669"/>
    <property type="project" value="EnsemblMetazoa"/>
</dbReference>
<dbReference type="EnsemblMetazoa" id="CJA08655.1">
    <property type="protein sequence ID" value="CJA08655.1"/>
    <property type="gene ID" value="WBGene00127859"/>
</dbReference>
<feature type="active site" description="Nucleophile" evidence="10">
    <location>
        <position position="161"/>
    </location>
</feature>
<organism evidence="13 14">
    <name type="scientific">Caenorhabditis japonica</name>
    <dbReference type="NCBI Taxonomy" id="281687"/>
    <lineage>
        <taxon>Eukaryota</taxon>
        <taxon>Metazoa</taxon>
        <taxon>Ecdysozoa</taxon>
        <taxon>Nematoda</taxon>
        <taxon>Chromadorea</taxon>
        <taxon>Rhabditida</taxon>
        <taxon>Rhabditina</taxon>
        <taxon>Rhabditomorpha</taxon>
        <taxon>Rhabditoidea</taxon>
        <taxon>Rhabditidae</taxon>
        <taxon>Peloderinae</taxon>
        <taxon>Caenorhabditis</taxon>
    </lineage>
</organism>